<organism evidence="2 3">
    <name type="scientific">Anoxybacillus pushchinoensis</name>
    <dbReference type="NCBI Taxonomy" id="150248"/>
    <lineage>
        <taxon>Bacteria</taxon>
        <taxon>Bacillati</taxon>
        <taxon>Bacillota</taxon>
        <taxon>Bacilli</taxon>
        <taxon>Bacillales</taxon>
        <taxon>Anoxybacillaceae</taxon>
        <taxon>Anoxybacillus</taxon>
    </lineage>
</organism>
<gene>
    <name evidence="2" type="ORF">SAMN05216169_10064</name>
</gene>
<dbReference type="InterPro" id="IPR029442">
    <property type="entry name" value="GyrI-like"/>
</dbReference>
<dbReference type="SMART" id="SM00871">
    <property type="entry name" value="AraC_E_bind"/>
    <property type="match status" value="1"/>
</dbReference>
<name>A0A1I0SSH1_9BACL</name>
<protein>
    <submittedName>
        <fullName evidence="2">AraC family transcriptional regulator</fullName>
    </submittedName>
</protein>
<dbReference type="EMBL" id="FOJQ01000006">
    <property type="protein sequence ID" value="SFA42465.1"/>
    <property type="molecule type" value="Genomic_DNA"/>
</dbReference>
<evidence type="ECO:0000313" key="2">
    <source>
        <dbReference type="EMBL" id="SFA42465.1"/>
    </source>
</evidence>
<dbReference type="Pfam" id="PF06445">
    <property type="entry name" value="GyrI-like"/>
    <property type="match status" value="1"/>
</dbReference>
<dbReference type="RefSeq" id="WP_091700710.1">
    <property type="nucleotide sequence ID" value="NZ_FOJQ01000006.1"/>
</dbReference>
<dbReference type="SUPFAM" id="SSF55136">
    <property type="entry name" value="Probable bacterial effector-binding domain"/>
    <property type="match status" value="1"/>
</dbReference>
<dbReference type="InterPro" id="IPR010499">
    <property type="entry name" value="AraC_E-bd"/>
</dbReference>
<dbReference type="AlphaFoldDB" id="A0A1I0SSH1"/>
<proteinExistence type="predicted"/>
<dbReference type="OrthoDB" id="9801123at2"/>
<reference evidence="3" key="1">
    <citation type="submission" date="2016-10" db="EMBL/GenBank/DDBJ databases">
        <authorList>
            <person name="Varghese N."/>
            <person name="Submissions S."/>
        </authorList>
    </citation>
    <scope>NUCLEOTIDE SEQUENCE [LARGE SCALE GENOMIC DNA]</scope>
    <source>
        <strain evidence="3">K1</strain>
    </source>
</reference>
<dbReference type="InterPro" id="IPR011256">
    <property type="entry name" value="Reg_factor_effector_dom_sf"/>
</dbReference>
<feature type="domain" description="AraC effector-binding" evidence="1">
    <location>
        <begin position="1"/>
        <end position="152"/>
    </location>
</feature>
<dbReference type="STRING" id="150248.SAMN05216169_10064"/>
<keyword evidence="3" id="KW-1185">Reference proteome</keyword>
<evidence type="ECO:0000259" key="1">
    <source>
        <dbReference type="SMART" id="SM00871"/>
    </source>
</evidence>
<dbReference type="Proteomes" id="UP000198979">
    <property type="component" value="Unassembled WGS sequence"/>
</dbReference>
<evidence type="ECO:0000313" key="3">
    <source>
        <dbReference type="Proteomes" id="UP000198979"/>
    </source>
</evidence>
<accession>A0A1I0SSH1</accession>
<sequence length="154" mass="17960">MDYKLENIDVELVIVGKGYEVKTNEAFQMIPSLWEYAKKDGLMQKLIDLSSEQPKCKLEGLLGVCGTTSAITDEKFTYFMGIRYDKEVPNDMQRITITHDTWAVIPNVDEAWKRLHSEWLSASRYELAHVPLIECYYPPNHHPENELWIPIKQK</sequence>
<dbReference type="Gene3D" id="3.20.80.10">
    <property type="entry name" value="Regulatory factor, effector binding domain"/>
    <property type="match status" value="1"/>
</dbReference>